<name>A0A154P1D6_DUFNO</name>
<dbReference type="InterPro" id="IPR036397">
    <property type="entry name" value="RNaseH_sf"/>
</dbReference>
<protein>
    <submittedName>
        <fullName evidence="1">Uncharacterized protein</fullName>
    </submittedName>
</protein>
<organism evidence="1 2">
    <name type="scientific">Dufourea novaeangliae</name>
    <name type="common">Sweat bee</name>
    <dbReference type="NCBI Taxonomy" id="178035"/>
    <lineage>
        <taxon>Eukaryota</taxon>
        <taxon>Metazoa</taxon>
        <taxon>Ecdysozoa</taxon>
        <taxon>Arthropoda</taxon>
        <taxon>Hexapoda</taxon>
        <taxon>Insecta</taxon>
        <taxon>Pterygota</taxon>
        <taxon>Neoptera</taxon>
        <taxon>Endopterygota</taxon>
        <taxon>Hymenoptera</taxon>
        <taxon>Apocrita</taxon>
        <taxon>Aculeata</taxon>
        <taxon>Apoidea</taxon>
        <taxon>Anthophila</taxon>
        <taxon>Halictidae</taxon>
        <taxon>Rophitinae</taxon>
        <taxon>Dufourea</taxon>
    </lineage>
</organism>
<dbReference type="GO" id="GO:0003676">
    <property type="term" value="F:nucleic acid binding"/>
    <property type="evidence" value="ECO:0007669"/>
    <property type="project" value="InterPro"/>
</dbReference>
<dbReference type="Gene3D" id="3.30.420.10">
    <property type="entry name" value="Ribonuclease H-like superfamily/Ribonuclease H"/>
    <property type="match status" value="1"/>
</dbReference>
<evidence type="ECO:0000313" key="1">
    <source>
        <dbReference type="EMBL" id="KZC05154.1"/>
    </source>
</evidence>
<dbReference type="EMBL" id="KQ434786">
    <property type="protein sequence ID" value="KZC05154.1"/>
    <property type="molecule type" value="Genomic_DNA"/>
</dbReference>
<reference evidence="1 2" key="1">
    <citation type="submission" date="2015-07" db="EMBL/GenBank/DDBJ databases">
        <title>The genome of Dufourea novaeangliae.</title>
        <authorList>
            <person name="Pan H."/>
            <person name="Kapheim K."/>
        </authorList>
    </citation>
    <scope>NUCLEOTIDE SEQUENCE [LARGE SCALE GENOMIC DNA]</scope>
    <source>
        <strain evidence="1">0120121106</strain>
        <tissue evidence="1">Whole body</tissue>
    </source>
</reference>
<dbReference type="Proteomes" id="UP000076502">
    <property type="component" value="Unassembled WGS sequence"/>
</dbReference>
<dbReference type="STRING" id="178035.A0A154P1D6"/>
<evidence type="ECO:0000313" key="2">
    <source>
        <dbReference type="Proteomes" id="UP000076502"/>
    </source>
</evidence>
<sequence length="63" mass="7512">MAPGDYYLFPKLKSNLRVWKFNGDEEVEEVILQTDKKYFSEGINMLIFRYNKCIAIKGNYIQK</sequence>
<keyword evidence="2" id="KW-1185">Reference proteome</keyword>
<gene>
    <name evidence="1" type="ORF">WN55_08761</name>
</gene>
<accession>A0A154P1D6</accession>
<proteinExistence type="predicted"/>
<dbReference type="AlphaFoldDB" id="A0A154P1D6"/>